<evidence type="ECO:0008006" key="12">
    <source>
        <dbReference type="Google" id="ProtNLM"/>
    </source>
</evidence>
<evidence type="ECO:0000259" key="8">
    <source>
        <dbReference type="Pfam" id="PF04239"/>
    </source>
</evidence>
<comment type="similarity">
    <text evidence="2">Belongs to the UPF0702 family.</text>
</comment>
<dbReference type="RefSeq" id="WP_041067753.1">
    <property type="nucleotide sequence ID" value="NZ_JXAL01000034.1"/>
</dbReference>
<evidence type="ECO:0000256" key="1">
    <source>
        <dbReference type="ARBA" id="ARBA00004651"/>
    </source>
</evidence>
<evidence type="ECO:0000256" key="7">
    <source>
        <dbReference type="SAM" id="Phobius"/>
    </source>
</evidence>
<dbReference type="Proteomes" id="UP000054526">
    <property type="component" value="Unassembled WGS sequence"/>
</dbReference>
<feature type="domain" description="YetF-like N-terminal transmembrane" evidence="9">
    <location>
        <begin position="2"/>
        <end position="75"/>
    </location>
</feature>
<feature type="domain" description="YetF C-terminal" evidence="8">
    <location>
        <begin position="78"/>
        <end position="202"/>
    </location>
</feature>
<dbReference type="InterPro" id="IPR007353">
    <property type="entry name" value="DUF421"/>
</dbReference>
<dbReference type="Pfam" id="PF04239">
    <property type="entry name" value="DUF421"/>
    <property type="match status" value="1"/>
</dbReference>
<keyword evidence="5 7" id="KW-1133">Transmembrane helix</keyword>
<name>A0ABR5A0K0_9BACL</name>
<evidence type="ECO:0000313" key="10">
    <source>
        <dbReference type="EMBL" id="KIL34158.1"/>
    </source>
</evidence>
<sequence length="216" mass="24060">MHLYAKVIISFFFLLLLTRIMGKKQMSQLTHFNYITGITLGSLSASVITEKHIPLYQGLLAVGIWSGLTLLLGFISTKSRSVKRMIDGAPMILIRHGRVDQKALASTKITIDDMILLLRQKDVFSVSEVDLAILESNGSISIYKKQEQTPAAKYIPTQIVADGQALKKNLNELGLSESWLLHELAKTGGRNTRIKDIFYAEVLGDGSLHVERYTGR</sequence>
<comment type="subcellular location">
    <subcellularLocation>
        <location evidence="1">Cell membrane</location>
        <topology evidence="1">Multi-pass membrane protein</topology>
    </subcellularLocation>
</comment>
<organism evidence="10 11">
    <name type="scientific">Cohnella kolymensis</name>
    <dbReference type="NCBI Taxonomy" id="1590652"/>
    <lineage>
        <taxon>Bacteria</taxon>
        <taxon>Bacillati</taxon>
        <taxon>Bacillota</taxon>
        <taxon>Bacilli</taxon>
        <taxon>Bacillales</taxon>
        <taxon>Paenibacillaceae</taxon>
        <taxon>Cohnella</taxon>
    </lineage>
</organism>
<dbReference type="InterPro" id="IPR023090">
    <property type="entry name" value="UPF0702_alpha/beta_dom_sf"/>
</dbReference>
<dbReference type="InterPro" id="IPR048454">
    <property type="entry name" value="YetF_N"/>
</dbReference>
<evidence type="ECO:0000259" key="9">
    <source>
        <dbReference type="Pfam" id="PF20730"/>
    </source>
</evidence>
<reference evidence="10 11" key="1">
    <citation type="submission" date="2014-12" db="EMBL/GenBank/DDBJ databases">
        <title>Draft genome sequence of Cohnella kolymensis strain B-2846.</title>
        <authorList>
            <person name="Karlyshev A.V."/>
            <person name="Kudryashova E.B."/>
        </authorList>
    </citation>
    <scope>NUCLEOTIDE SEQUENCE [LARGE SCALE GENOMIC DNA]</scope>
    <source>
        <strain evidence="10 11">VKM B-2846</strain>
    </source>
</reference>
<dbReference type="PANTHER" id="PTHR34582">
    <property type="entry name" value="UPF0702 TRANSMEMBRANE PROTEIN YCAP"/>
    <property type="match status" value="1"/>
</dbReference>
<protein>
    <recommendedName>
        <fullName evidence="12">DUF421 domain-containing protein</fullName>
    </recommendedName>
</protein>
<evidence type="ECO:0000256" key="3">
    <source>
        <dbReference type="ARBA" id="ARBA00022475"/>
    </source>
</evidence>
<evidence type="ECO:0000313" key="11">
    <source>
        <dbReference type="Proteomes" id="UP000054526"/>
    </source>
</evidence>
<dbReference type="PANTHER" id="PTHR34582:SF7">
    <property type="entry name" value="UPF0702 TRANSMEMBRANE PROTEIN YDFS"/>
    <property type="match status" value="1"/>
</dbReference>
<keyword evidence="6 7" id="KW-0472">Membrane</keyword>
<evidence type="ECO:0000256" key="5">
    <source>
        <dbReference type="ARBA" id="ARBA00022989"/>
    </source>
</evidence>
<evidence type="ECO:0000256" key="4">
    <source>
        <dbReference type="ARBA" id="ARBA00022692"/>
    </source>
</evidence>
<dbReference type="Pfam" id="PF20730">
    <property type="entry name" value="YetF_N"/>
    <property type="match status" value="1"/>
</dbReference>
<comment type="caution">
    <text evidence="10">The sequence shown here is derived from an EMBL/GenBank/DDBJ whole genome shotgun (WGS) entry which is preliminary data.</text>
</comment>
<keyword evidence="3" id="KW-1003">Cell membrane</keyword>
<dbReference type="EMBL" id="JXAL01000034">
    <property type="protein sequence ID" value="KIL34158.1"/>
    <property type="molecule type" value="Genomic_DNA"/>
</dbReference>
<dbReference type="Gene3D" id="3.30.240.20">
    <property type="entry name" value="bsu07140 like domains"/>
    <property type="match status" value="2"/>
</dbReference>
<gene>
    <name evidence="10" type="ORF">SD71_20985</name>
</gene>
<keyword evidence="11" id="KW-1185">Reference proteome</keyword>
<proteinExistence type="inferred from homology"/>
<evidence type="ECO:0000256" key="2">
    <source>
        <dbReference type="ARBA" id="ARBA00006448"/>
    </source>
</evidence>
<evidence type="ECO:0000256" key="6">
    <source>
        <dbReference type="ARBA" id="ARBA00023136"/>
    </source>
</evidence>
<accession>A0ABR5A0K0</accession>
<keyword evidence="4 7" id="KW-0812">Transmembrane</keyword>
<feature type="transmembrane region" description="Helical" evidence="7">
    <location>
        <begin position="55"/>
        <end position="75"/>
    </location>
</feature>